<dbReference type="EMBL" id="JACXVP010000006">
    <property type="protein sequence ID" value="KAG5599133.1"/>
    <property type="molecule type" value="Genomic_DNA"/>
</dbReference>
<proteinExistence type="predicted"/>
<reference evidence="1 2" key="1">
    <citation type="submission" date="2020-09" db="EMBL/GenBank/DDBJ databases">
        <title>De no assembly of potato wild relative species, Solanum commersonii.</title>
        <authorList>
            <person name="Cho K."/>
        </authorList>
    </citation>
    <scope>NUCLEOTIDE SEQUENCE [LARGE SCALE GENOMIC DNA]</scope>
    <source>
        <strain evidence="1">LZ3.2</strain>
        <tissue evidence="1">Leaf</tissue>
    </source>
</reference>
<sequence length="84" mass="9956">MGSIIVGSGDIDDNITHHIREKWMKWRLASRVLCDEKVQPKLKVKFYKVVIRQSLLCKVKCWLVKNSYDEKIHIEDVEMYVGTY</sequence>
<evidence type="ECO:0000313" key="2">
    <source>
        <dbReference type="Proteomes" id="UP000824120"/>
    </source>
</evidence>
<dbReference type="Proteomes" id="UP000824120">
    <property type="component" value="Chromosome 6"/>
</dbReference>
<protein>
    <submittedName>
        <fullName evidence="1">Uncharacterized protein</fullName>
    </submittedName>
</protein>
<name>A0A9J5YGC6_SOLCO</name>
<accession>A0A9J5YGC6</accession>
<dbReference type="PANTHER" id="PTHR46238:SF8">
    <property type="entry name" value="ENDONUCLEASE_EXONUCLEASE_PHOSPHATASE DOMAIN-CONTAINING PROTEIN"/>
    <property type="match status" value="1"/>
</dbReference>
<gene>
    <name evidence="1" type="ORF">H5410_030503</name>
</gene>
<dbReference type="OrthoDB" id="768353at2759"/>
<keyword evidence="2" id="KW-1185">Reference proteome</keyword>
<dbReference type="PANTHER" id="PTHR46238">
    <property type="entry name" value="REVERSE TRANSCRIPTASE DOMAIN-CONTAINING PROTEIN"/>
    <property type="match status" value="1"/>
</dbReference>
<organism evidence="1 2">
    <name type="scientific">Solanum commersonii</name>
    <name type="common">Commerson's wild potato</name>
    <name type="synonym">Commerson's nightshade</name>
    <dbReference type="NCBI Taxonomy" id="4109"/>
    <lineage>
        <taxon>Eukaryota</taxon>
        <taxon>Viridiplantae</taxon>
        <taxon>Streptophyta</taxon>
        <taxon>Embryophyta</taxon>
        <taxon>Tracheophyta</taxon>
        <taxon>Spermatophyta</taxon>
        <taxon>Magnoliopsida</taxon>
        <taxon>eudicotyledons</taxon>
        <taxon>Gunneridae</taxon>
        <taxon>Pentapetalae</taxon>
        <taxon>asterids</taxon>
        <taxon>lamiids</taxon>
        <taxon>Solanales</taxon>
        <taxon>Solanaceae</taxon>
        <taxon>Solanoideae</taxon>
        <taxon>Solaneae</taxon>
        <taxon>Solanum</taxon>
    </lineage>
</organism>
<comment type="caution">
    <text evidence="1">The sequence shown here is derived from an EMBL/GenBank/DDBJ whole genome shotgun (WGS) entry which is preliminary data.</text>
</comment>
<dbReference type="AlphaFoldDB" id="A0A9J5YGC6"/>
<evidence type="ECO:0000313" key="1">
    <source>
        <dbReference type="EMBL" id="KAG5599133.1"/>
    </source>
</evidence>